<dbReference type="InterPro" id="IPR002052">
    <property type="entry name" value="DNA_methylase_N6_adenine_CS"/>
</dbReference>
<evidence type="ECO:0000256" key="1">
    <source>
        <dbReference type="ARBA" id="ARBA00022603"/>
    </source>
</evidence>
<dbReference type="GO" id="GO:0032259">
    <property type="term" value="P:methylation"/>
    <property type="evidence" value="ECO:0007669"/>
    <property type="project" value="UniProtKB-KW"/>
</dbReference>
<dbReference type="PANTHER" id="PTHR12829:SF7">
    <property type="entry name" value="N6-ADENOSINE-METHYLTRANSFERASE CATALYTIC SUBUNIT"/>
    <property type="match status" value="1"/>
</dbReference>
<accession>A0A9E7MQG7</accession>
<evidence type="ECO:0000256" key="3">
    <source>
        <dbReference type="ARBA" id="ARBA00022691"/>
    </source>
</evidence>
<evidence type="ECO:0000313" key="4">
    <source>
        <dbReference type="EMBL" id="USN14194.1"/>
    </source>
</evidence>
<keyword evidence="1 4" id="KW-0489">Methyltransferase</keyword>
<keyword evidence="3" id="KW-0949">S-adenosyl-L-methionine</keyword>
<dbReference type="Gene3D" id="3.40.50.150">
    <property type="entry name" value="Vaccinia Virus protein VP39"/>
    <property type="match status" value="1"/>
</dbReference>
<dbReference type="EMBL" id="ON529852">
    <property type="protein sequence ID" value="USN14194.1"/>
    <property type="molecule type" value="Genomic_DNA"/>
</dbReference>
<organism evidence="4 5">
    <name type="scientific">Brevundimonas phage vB_BpoS-Kabachok</name>
    <dbReference type="NCBI Taxonomy" id="2948600"/>
    <lineage>
        <taxon>Viruses</taxon>
        <taxon>Duplodnaviria</taxon>
        <taxon>Heunggongvirae</taxon>
        <taxon>Uroviricota</taxon>
        <taxon>Caudoviricetes</taxon>
        <taxon>Jeanschmidtviridae</taxon>
        <taxon>Marchewkavirus</taxon>
        <taxon>Marchewkavirus kabachok</taxon>
    </lineage>
</organism>
<dbReference type="GO" id="GO:0003676">
    <property type="term" value="F:nucleic acid binding"/>
    <property type="evidence" value="ECO:0007669"/>
    <property type="project" value="InterPro"/>
</dbReference>
<dbReference type="GO" id="GO:0008168">
    <property type="term" value="F:methyltransferase activity"/>
    <property type="evidence" value="ECO:0007669"/>
    <property type="project" value="UniProtKB-KW"/>
</dbReference>
<dbReference type="PANTHER" id="PTHR12829">
    <property type="entry name" value="N6-ADENOSINE-METHYLTRANSFERASE"/>
    <property type="match status" value="1"/>
</dbReference>
<keyword evidence="2" id="KW-0808">Transferase</keyword>
<dbReference type="PROSITE" id="PS51143">
    <property type="entry name" value="MT_A70"/>
    <property type="match status" value="1"/>
</dbReference>
<gene>
    <name evidence="4" type="ORF">KABACHOK_03610</name>
</gene>
<protein>
    <submittedName>
        <fullName evidence="4">DNA methylase</fullName>
    </submittedName>
</protein>
<dbReference type="Proteomes" id="UP001056685">
    <property type="component" value="Segment"/>
</dbReference>
<dbReference type="SUPFAM" id="SSF53335">
    <property type="entry name" value="S-adenosyl-L-methionine-dependent methyltransferases"/>
    <property type="match status" value="1"/>
</dbReference>
<proteinExistence type="predicted"/>
<keyword evidence="5" id="KW-1185">Reference proteome</keyword>
<dbReference type="InterPro" id="IPR007757">
    <property type="entry name" value="MT-A70-like"/>
</dbReference>
<evidence type="ECO:0000256" key="2">
    <source>
        <dbReference type="ARBA" id="ARBA00022679"/>
    </source>
</evidence>
<sequence length="189" mass="21178">MIALPQGTFDVVLADPPWEYHGQQDKMGAAANHYPTMPDADLLAFPMRQLLSDNGVLFMWVTAPRLDFAIDCLRAWKLHYRGVAFVWIKTKMDGTPIGAQGVRPSIVKPLTEYVLAASPVAKGRPMKLASEKVVQTVFAPRAEHSRKPDDVHERIEALYPEATKIELFARRARPGWALWGNQAPDPIHI</sequence>
<name>A0A9E7MQG7_9CAUD</name>
<dbReference type="Pfam" id="PF05063">
    <property type="entry name" value="MT-A70"/>
    <property type="match status" value="1"/>
</dbReference>
<evidence type="ECO:0000313" key="5">
    <source>
        <dbReference type="Proteomes" id="UP001056685"/>
    </source>
</evidence>
<dbReference type="InterPro" id="IPR029063">
    <property type="entry name" value="SAM-dependent_MTases_sf"/>
</dbReference>
<dbReference type="PROSITE" id="PS00092">
    <property type="entry name" value="N6_MTASE"/>
    <property type="match status" value="1"/>
</dbReference>
<reference evidence="4" key="1">
    <citation type="submission" date="2022-05" db="EMBL/GenBank/DDBJ databases">
        <authorList>
            <person name="Friedrich I."/>
            <person name="Poehlein A."/>
            <person name="Schneider D."/>
            <person name="Hertel R."/>
            <person name="Daniel R."/>
        </authorList>
    </citation>
    <scope>NUCLEOTIDE SEQUENCE</scope>
</reference>